<dbReference type="AlphaFoldDB" id="A0A061DKL8"/>
<dbReference type="HOGENOM" id="CLU_2517120_0_0_1"/>
<keyword evidence="1" id="KW-0732">Signal</keyword>
<evidence type="ECO:0000256" key="1">
    <source>
        <dbReference type="SAM" id="SignalP"/>
    </source>
</evidence>
<evidence type="ECO:0000313" key="3">
    <source>
        <dbReference type="Proteomes" id="UP000026915"/>
    </source>
</evidence>
<organism evidence="2 3">
    <name type="scientific">Theobroma cacao</name>
    <name type="common">Cacao</name>
    <name type="synonym">Cocoa</name>
    <dbReference type="NCBI Taxonomy" id="3641"/>
    <lineage>
        <taxon>Eukaryota</taxon>
        <taxon>Viridiplantae</taxon>
        <taxon>Streptophyta</taxon>
        <taxon>Embryophyta</taxon>
        <taxon>Tracheophyta</taxon>
        <taxon>Spermatophyta</taxon>
        <taxon>Magnoliopsida</taxon>
        <taxon>eudicotyledons</taxon>
        <taxon>Gunneridae</taxon>
        <taxon>Pentapetalae</taxon>
        <taxon>rosids</taxon>
        <taxon>malvids</taxon>
        <taxon>Malvales</taxon>
        <taxon>Malvaceae</taxon>
        <taxon>Byttnerioideae</taxon>
        <taxon>Theobroma</taxon>
    </lineage>
</organism>
<feature type="signal peptide" evidence="1">
    <location>
        <begin position="1"/>
        <end position="17"/>
    </location>
</feature>
<dbReference type="Gramene" id="EOX92987">
    <property type="protein sequence ID" value="EOX92987"/>
    <property type="gene ID" value="TCM_001848"/>
</dbReference>
<accession>A0A061DKL8</accession>
<dbReference type="InParanoid" id="A0A061DKL8"/>
<evidence type="ECO:0000313" key="2">
    <source>
        <dbReference type="EMBL" id="EOX92987.1"/>
    </source>
</evidence>
<protein>
    <recommendedName>
        <fullName evidence="4">Secreted protein</fullName>
    </recommendedName>
</protein>
<dbReference type="Proteomes" id="UP000026915">
    <property type="component" value="Chromosome 1"/>
</dbReference>
<proteinExistence type="predicted"/>
<gene>
    <name evidence="2" type="ORF">TCM_001848</name>
</gene>
<reference evidence="2 3" key="1">
    <citation type="journal article" date="2013" name="Genome Biol.">
        <title>The genome sequence of the most widely cultivated cacao type and its use to identify candidate genes regulating pod color.</title>
        <authorList>
            <person name="Motamayor J.C."/>
            <person name="Mockaitis K."/>
            <person name="Schmutz J."/>
            <person name="Haiminen N."/>
            <person name="Iii D.L."/>
            <person name="Cornejo O."/>
            <person name="Findley S.D."/>
            <person name="Zheng P."/>
            <person name="Utro F."/>
            <person name="Royaert S."/>
            <person name="Saski C."/>
            <person name="Jenkins J."/>
            <person name="Podicheti R."/>
            <person name="Zhao M."/>
            <person name="Scheffler B.E."/>
            <person name="Stack J.C."/>
            <person name="Feltus F.A."/>
            <person name="Mustiga G.M."/>
            <person name="Amores F."/>
            <person name="Phillips W."/>
            <person name="Marelli J.P."/>
            <person name="May G.D."/>
            <person name="Shapiro H."/>
            <person name="Ma J."/>
            <person name="Bustamante C.D."/>
            <person name="Schnell R.J."/>
            <person name="Main D."/>
            <person name="Gilbert D."/>
            <person name="Parida L."/>
            <person name="Kuhn D.N."/>
        </authorList>
    </citation>
    <scope>NUCLEOTIDE SEQUENCE [LARGE SCALE GENOMIC DNA]</scope>
    <source>
        <strain evidence="3">cv. Matina 1-6</strain>
    </source>
</reference>
<sequence length="85" mass="9423">MIFTLFVLSFCTSAFTGLENSLPSISAKISAPPEKAFFTTNGPSQFGVHFPRGSCWFGRILFNTNSPSRNCRECAFLSYALIILF</sequence>
<keyword evidence="3" id="KW-1185">Reference proteome</keyword>
<feature type="chain" id="PRO_5001600452" description="Secreted protein" evidence="1">
    <location>
        <begin position="18"/>
        <end position="85"/>
    </location>
</feature>
<evidence type="ECO:0008006" key="4">
    <source>
        <dbReference type="Google" id="ProtNLM"/>
    </source>
</evidence>
<name>A0A061DKL8_THECC</name>
<dbReference type="EMBL" id="CM001879">
    <property type="protein sequence ID" value="EOX92987.1"/>
    <property type="molecule type" value="Genomic_DNA"/>
</dbReference>